<dbReference type="InterPro" id="IPR032808">
    <property type="entry name" value="DoxX"/>
</dbReference>
<dbReference type="AlphaFoldDB" id="A0A1I4EY38"/>
<dbReference type="OrthoDB" id="9810206at2"/>
<keyword evidence="4 7" id="KW-0812">Transmembrane</keyword>
<dbReference type="PANTHER" id="PTHR33452">
    <property type="entry name" value="OXIDOREDUCTASE CATD-RELATED"/>
    <property type="match status" value="1"/>
</dbReference>
<keyword evidence="6 7" id="KW-0472">Membrane</keyword>
<feature type="transmembrane region" description="Helical" evidence="7">
    <location>
        <begin position="47"/>
        <end position="65"/>
    </location>
</feature>
<comment type="subcellular location">
    <subcellularLocation>
        <location evidence="1">Cell membrane</location>
        <topology evidence="1">Multi-pass membrane protein</topology>
    </subcellularLocation>
</comment>
<proteinExistence type="inferred from homology"/>
<accession>A0A1I4EY38</accession>
<dbReference type="GO" id="GO:0005886">
    <property type="term" value="C:plasma membrane"/>
    <property type="evidence" value="ECO:0007669"/>
    <property type="project" value="UniProtKB-SubCell"/>
</dbReference>
<dbReference type="Pfam" id="PF07681">
    <property type="entry name" value="DoxX"/>
    <property type="match status" value="1"/>
</dbReference>
<organism evidence="8 9">
    <name type="scientific">Neomesorhizobium albiziae</name>
    <dbReference type="NCBI Taxonomy" id="335020"/>
    <lineage>
        <taxon>Bacteria</taxon>
        <taxon>Pseudomonadati</taxon>
        <taxon>Pseudomonadota</taxon>
        <taxon>Alphaproteobacteria</taxon>
        <taxon>Hyphomicrobiales</taxon>
        <taxon>Phyllobacteriaceae</taxon>
        <taxon>Neomesorhizobium</taxon>
    </lineage>
</organism>
<dbReference type="InterPro" id="IPR051907">
    <property type="entry name" value="DoxX-like_oxidoreductase"/>
</dbReference>
<evidence type="ECO:0000256" key="1">
    <source>
        <dbReference type="ARBA" id="ARBA00004651"/>
    </source>
</evidence>
<evidence type="ECO:0000256" key="5">
    <source>
        <dbReference type="ARBA" id="ARBA00022989"/>
    </source>
</evidence>
<evidence type="ECO:0000256" key="4">
    <source>
        <dbReference type="ARBA" id="ARBA00022692"/>
    </source>
</evidence>
<keyword evidence="5 7" id="KW-1133">Transmembrane helix</keyword>
<dbReference type="EMBL" id="FOSL01000030">
    <property type="protein sequence ID" value="SFL09051.1"/>
    <property type="molecule type" value="Genomic_DNA"/>
</dbReference>
<evidence type="ECO:0000313" key="8">
    <source>
        <dbReference type="EMBL" id="SFL09051.1"/>
    </source>
</evidence>
<dbReference type="PANTHER" id="PTHR33452:SF1">
    <property type="entry name" value="INNER MEMBRANE PROTEIN YPHA-RELATED"/>
    <property type="match status" value="1"/>
</dbReference>
<evidence type="ECO:0000256" key="2">
    <source>
        <dbReference type="ARBA" id="ARBA00006679"/>
    </source>
</evidence>
<evidence type="ECO:0000313" key="9">
    <source>
        <dbReference type="Proteomes" id="UP000323300"/>
    </source>
</evidence>
<feature type="transmembrane region" description="Helical" evidence="7">
    <location>
        <begin position="100"/>
        <end position="121"/>
    </location>
</feature>
<protein>
    <submittedName>
        <fullName evidence="8">Putative oxidoreductase</fullName>
    </submittedName>
</protein>
<evidence type="ECO:0000256" key="7">
    <source>
        <dbReference type="SAM" id="Phobius"/>
    </source>
</evidence>
<feature type="transmembrane region" description="Helical" evidence="7">
    <location>
        <begin position="71"/>
        <end position="88"/>
    </location>
</feature>
<sequence>MTTQAQASGIAAARVLMALVFVLSGLSKLGAADAMRGYMEAMGVPGGLLWPTILFEIGAGLLIIVGYQTRIVAAALAAFTLLTAAIFHNQFSDQIQMIMFLKNVSMAGGFALLAFVGAGAMSVDARAQSRGAQLKSAA</sequence>
<name>A0A1I4EY38_9HYPH</name>
<keyword evidence="3" id="KW-1003">Cell membrane</keyword>
<gene>
    <name evidence="8" type="ORF">SAMN04488498_13039</name>
</gene>
<evidence type="ECO:0000256" key="3">
    <source>
        <dbReference type="ARBA" id="ARBA00022475"/>
    </source>
</evidence>
<dbReference type="RefSeq" id="WP_149763599.1">
    <property type="nucleotide sequence ID" value="NZ_BSPE01000044.1"/>
</dbReference>
<comment type="similarity">
    <text evidence="2">Belongs to the DoxX family.</text>
</comment>
<reference evidence="8 9" key="1">
    <citation type="submission" date="2016-10" db="EMBL/GenBank/DDBJ databases">
        <authorList>
            <person name="Varghese N."/>
            <person name="Submissions S."/>
        </authorList>
    </citation>
    <scope>NUCLEOTIDE SEQUENCE [LARGE SCALE GENOMIC DNA]</scope>
    <source>
        <strain evidence="8 9">DSM 21822</strain>
    </source>
</reference>
<evidence type="ECO:0000256" key="6">
    <source>
        <dbReference type="ARBA" id="ARBA00023136"/>
    </source>
</evidence>
<dbReference type="Proteomes" id="UP000323300">
    <property type="component" value="Unassembled WGS sequence"/>
</dbReference>
<feature type="transmembrane region" description="Helical" evidence="7">
    <location>
        <begin position="6"/>
        <end position="26"/>
    </location>
</feature>
<keyword evidence="9" id="KW-1185">Reference proteome</keyword>